<keyword evidence="9" id="KW-1185">Reference proteome</keyword>
<dbReference type="GO" id="GO:0016987">
    <property type="term" value="F:sigma factor activity"/>
    <property type="evidence" value="ECO:0007669"/>
    <property type="project" value="UniProtKB-KW"/>
</dbReference>
<dbReference type="EMBL" id="BOOY01000022">
    <property type="protein sequence ID" value="GIJ03566.1"/>
    <property type="molecule type" value="Genomic_DNA"/>
</dbReference>
<comment type="similarity">
    <text evidence="1">Belongs to the sigma-70 factor family. ECF subfamily.</text>
</comment>
<evidence type="ECO:0000256" key="4">
    <source>
        <dbReference type="ARBA" id="ARBA00023125"/>
    </source>
</evidence>
<dbReference type="SUPFAM" id="SSF88659">
    <property type="entry name" value="Sigma3 and sigma4 domains of RNA polymerase sigma factors"/>
    <property type="match status" value="1"/>
</dbReference>
<dbReference type="PANTHER" id="PTHR43133:SF50">
    <property type="entry name" value="ECF RNA POLYMERASE SIGMA FACTOR SIGM"/>
    <property type="match status" value="1"/>
</dbReference>
<dbReference type="InterPro" id="IPR013249">
    <property type="entry name" value="RNA_pol_sigma70_r4_t2"/>
</dbReference>
<dbReference type="CDD" id="cd06171">
    <property type="entry name" value="Sigma70_r4"/>
    <property type="match status" value="1"/>
</dbReference>
<feature type="domain" description="RNA polymerase sigma factor 70 region 4 type 2" evidence="7">
    <location>
        <begin position="104"/>
        <end position="155"/>
    </location>
</feature>
<dbReference type="Gene3D" id="1.10.1740.10">
    <property type="match status" value="1"/>
</dbReference>
<dbReference type="Proteomes" id="UP000652013">
    <property type="component" value="Unassembled WGS sequence"/>
</dbReference>
<evidence type="ECO:0000313" key="9">
    <source>
        <dbReference type="Proteomes" id="UP000652013"/>
    </source>
</evidence>
<dbReference type="PANTHER" id="PTHR43133">
    <property type="entry name" value="RNA POLYMERASE ECF-TYPE SIGMA FACTO"/>
    <property type="match status" value="1"/>
</dbReference>
<gene>
    <name evidence="8" type="primary">rpoE_11</name>
    <name evidence="8" type="ORF">Sya03_29180</name>
</gene>
<reference evidence="8" key="1">
    <citation type="submission" date="2021-01" db="EMBL/GenBank/DDBJ databases">
        <title>Whole genome shotgun sequence of Spirilliplanes yamanashiensis NBRC 15828.</title>
        <authorList>
            <person name="Komaki H."/>
            <person name="Tamura T."/>
        </authorList>
    </citation>
    <scope>NUCLEOTIDE SEQUENCE</scope>
    <source>
        <strain evidence="8">NBRC 15828</strain>
    </source>
</reference>
<protein>
    <submittedName>
        <fullName evidence="8">RNA polymerase sigma24 factor</fullName>
    </submittedName>
</protein>
<keyword evidence="5" id="KW-0804">Transcription</keyword>
<dbReference type="Gene3D" id="1.10.10.10">
    <property type="entry name" value="Winged helix-like DNA-binding domain superfamily/Winged helix DNA-binding domain"/>
    <property type="match status" value="1"/>
</dbReference>
<evidence type="ECO:0000313" key="8">
    <source>
        <dbReference type="EMBL" id="GIJ03566.1"/>
    </source>
</evidence>
<dbReference type="InterPro" id="IPR013324">
    <property type="entry name" value="RNA_pol_sigma_r3/r4-like"/>
</dbReference>
<dbReference type="InterPro" id="IPR007627">
    <property type="entry name" value="RNA_pol_sigma70_r2"/>
</dbReference>
<feature type="domain" description="RNA polymerase sigma-70 region 2" evidence="6">
    <location>
        <begin position="19"/>
        <end position="77"/>
    </location>
</feature>
<keyword evidence="4" id="KW-0238">DNA-binding</keyword>
<keyword evidence="3" id="KW-0731">Sigma factor</keyword>
<dbReference type="InterPro" id="IPR039425">
    <property type="entry name" value="RNA_pol_sigma-70-like"/>
</dbReference>
<dbReference type="NCBIfam" id="TIGR02937">
    <property type="entry name" value="sigma70-ECF"/>
    <property type="match status" value="1"/>
</dbReference>
<dbReference type="GO" id="GO:0003677">
    <property type="term" value="F:DNA binding"/>
    <property type="evidence" value="ECO:0007669"/>
    <property type="project" value="UniProtKB-KW"/>
</dbReference>
<evidence type="ECO:0000259" key="6">
    <source>
        <dbReference type="Pfam" id="PF04542"/>
    </source>
</evidence>
<dbReference type="InterPro" id="IPR014284">
    <property type="entry name" value="RNA_pol_sigma-70_dom"/>
</dbReference>
<dbReference type="AlphaFoldDB" id="A0A8J4DJ94"/>
<evidence type="ECO:0000256" key="2">
    <source>
        <dbReference type="ARBA" id="ARBA00023015"/>
    </source>
</evidence>
<dbReference type="InterPro" id="IPR013325">
    <property type="entry name" value="RNA_pol_sigma_r2"/>
</dbReference>
<comment type="caution">
    <text evidence="8">The sequence shown here is derived from an EMBL/GenBank/DDBJ whole genome shotgun (WGS) entry which is preliminary data.</text>
</comment>
<dbReference type="Pfam" id="PF08281">
    <property type="entry name" value="Sigma70_r4_2"/>
    <property type="match status" value="1"/>
</dbReference>
<name>A0A8J4DJ94_9ACTN</name>
<dbReference type="InterPro" id="IPR036388">
    <property type="entry name" value="WH-like_DNA-bd_sf"/>
</dbReference>
<sequence>MNGDEEAEFRAFVEVQLESLRGLAYLTCGDWQAAEDAACTVLARLYGRWSRVDNPGAYARRMVVRAAIDETRRPWWRRERGMSHAMPEPPPGPDGTHAVDDRLVVREALSRLSPKLRAVLVLRFLEGLSVQETAEALACPEGTVKSYTARGLAALRDILHVGEPDRGVPADVLNLRGRHEARPA</sequence>
<dbReference type="Pfam" id="PF04542">
    <property type="entry name" value="Sigma70_r2"/>
    <property type="match status" value="1"/>
</dbReference>
<evidence type="ECO:0000259" key="7">
    <source>
        <dbReference type="Pfam" id="PF08281"/>
    </source>
</evidence>
<dbReference type="SUPFAM" id="SSF88946">
    <property type="entry name" value="Sigma2 domain of RNA polymerase sigma factors"/>
    <property type="match status" value="1"/>
</dbReference>
<organism evidence="8 9">
    <name type="scientific">Spirilliplanes yamanashiensis</name>
    <dbReference type="NCBI Taxonomy" id="42233"/>
    <lineage>
        <taxon>Bacteria</taxon>
        <taxon>Bacillati</taxon>
        <taxon>Actinomycetota</taxon>
        <taxon>Actinomycetes</taxon>
        <taxon>Micromonosporales</taxon>
        <taxon>Micromonosporaceae</taxon>
        <taxon>Spirilliplanes</taxon>
    </lineage>
</organism>
<evidence type="ECO:0000256" key="5">
    <source>
        <dbReference type="ARBA" id="ARBA00023163"/>
    </source>
</evidence>
<dbReference type="GO" id="GO:0006352">
    <property type="term" value="P:DNA-templated transcription initiation"/>
    <property type="evidence" value="ECO:0007669"/>
    <property type="project" value="InterPro"/>
</dbReference>
<keyword evidence="2" id="KW-0805">Transcription regulation</keyword>
<accession>A0A8J4DJ94</accession>
<proteinExistence type="inferred from homology"/>
<dbReference type="RefSeq" id="WP_239107516.1">
    <property type="nucleotide sequence ID" value="NZ_BAAAGJ010000022.1"/>
</dbReference>
<evidence type="ECO:0000256" key="1">
    <source>
        <dbReference type="ARBA" id="ARBA00010641"/>
    </source>
</evidence>
<evidence type="ECO:0000256" key="3">
    <source>
        <dbReference type="ARBA" id="ARBA00023082"/>
    </source>
</evidence>